<gene>
    <name evidence="1" type="ORF">G7K_0851-t1</name>
</gene>
<keyword evidence="2" id="KW-1185">Reference proteome</keyword>
<proteinExistence type="predicted"/>
<dbReference type="EMBL" id="BACD03000004">
    <property type="protein sequence ID" value="GAO46624.1"/>
    <property type="molecule type" value="Genomic_DNA"/>
</dbReference>
<reference evidence="1 2" key="1">
    <citation type="journal article" date="2011" name="J. Gen. Appl. Microbiol.">
        <title>Draft genome sequencing of the enigmatic yeast Saitoella complicata.</title>
        <authorList>
            <person name="Nishida H."/>
            <person name="Hamamoto M."/>
            <person name="Sugiyama J."/>
        </authorList>
    </citation>
    <scope>NUCLEOTIDE SEQUENCE [LARGE SCALE GENOMIC DNA]</scope>
    <source>
        <strain evidence="1 2">NRRL Y-17804</strain>
    </source>
</reference>
<accession>A0A0E9N9X0</accession>
<comment type="caution">
    <text evidence="1">The sequence shown here is derived from an EMBL/GenBank/DDBJ whole genome shotgun (WGS) entry which is preliminary data.</text>
</comment>
<organism evidence="1 2">
    <name type="scientific">Saitoella complicata (strain BCRC 22490 / CBS 7301 / JCM 7358 / NBRC 10748 / NRRL Y-17804)</name>
    <dbReference type="NCBI Taxonomy" id="698492"/>
    <lineage>
        <taxon>Eukaryota</taxon>
        <taxon>Fungi</taxon>
        <taxon>Dikarya</taxon>
        <taxon>Ascomycota</taxon>
        <taxon>Taphrinomycotina</taxon>
        <taxon>Taphrinomycotina incertae sedis</taxon>
        <taxon>Saitoella</taxon>
    </lineage>
</organism>
<dbReference type="Proteomes" id="UP000033140">
    <property type="component" value="Unassembled WGS sequence"/>
</dbReference>
<reference evidence="1 2" key="3">
    <citation type="journal article" date="2015" name="Genome Announc.">
        <title>Draft Genome Sequence of the Archiascomycetous Yeast Saitoella complicata.</title>
        <authorList>
            <person name="Yamauchi K."/>
            <person name="Kondo S."/>
            <person name="Hamamoto M."/>
            <person name="Takahashi Y."/>
            <person name="Ogura Y."/>
            <person name="Hayashi T."/>
            <person name="Nishida H."/>
        </authorList>
    </citation>
    <scope>NUCLEOTIDE SEQUENCE [LARGE SCALE GENOMIC DNA]</scope>
    <source>
        <strain evidence="1 2">NRRL Y-17804</strain>
    </source>
</reference>
<reference evidence="1 2" key="2">
    <citation type="journal article" date="2014" name="J. Gen. Appl. Microbiol.">
        <title>The early diverging ascomycetous budding yeast Saitoella complicata has three histone deacetylases belonging to the Clr6, Hos2, and Rpd3 lineages.</title>
        <authorList>
            <person name="Nishida H."/>
            <person name="Matsumoto T."/>
            <person name="Kondo S."/>
            <person name="Hamamoto M."/>
            <person name="Yoshikawa H."/>
        </authorList>
    </citation>
    <scope>NUCLEOTIDE SEQUENCE [LARGE SCALE GENOMIC DNA]</scope>
    <source>
        <strain evidence="1 2">NRRL Y-17804</strain>
    </source>
</reference>
<dbReference type="AlphaFoldDB" id="A0A0E9N9X0"/>
<sequence length="70" mass="7344">MNIDFIDMDDMLSVACLGTPSGTGMDMGLTSAFTPSGSIGGGTRIEKARGELKAILSSFAIQNWGLFGRQ</sequence>
<name>A0A0E9N9X0_SAICN</name>
<evidence type="ECO:0000313" key="1">
    <source>
        <dbReference type="EMBL" id="GAO46624.1"/>
    </source>
</evidence>
<protein>
    <submittedName>
        <fullName evidence="1">Uncharacterized protein</fullName>
    </submittedName>
</protein>
<evidence type="ECO:0000313" key="2">
    <source>
        <dbReference type="Proteomes" id="UP000033140"/>
    </source>
</evidence>